<dbReference type="AlphaFoldDB" id="D0GIC4"/>
<evidence type="ECO:0000313" key="3">
    <source>
        <dbReference type="EMBL" id="EEY36157.1"/>
    </source>
</evidence>
<evidence type="ECO:0000256" key="1">
    <source>
        <dbReference type="SAM" id="MobiDB-lite"/>
    </source>
</evidence>
<gene>
    <name evidence="3" type="ORF">HMPREF0554_1940</name>
</gene>
<dbReference type="RefSeq" id="WP_006806228.1">
    <property type="nucleotide sequence ID" value="NZ_ADAD01000005.1"/>
</dbReference>
<evidence type="ECO:0000313" key="4">
    <source>
        <dbReference type="Proteomes" id="UP000004226"/>
    </source>
</evidence>
<feature type="signal peptide" evidence="2">
    <location>
        <begin position="1"/>
        <end position="23"/>
    </location>
</feature>
<keyword evidence="2" id="KW-0732">Signal</keyword>
<sequence>MKVRKAIGLLAGMVLLMTQISYSDPAVDRLLREARKRQAEEAKQEKVEEVTVEETVPVTTETPNSIQKRAAEIKRESQSKKSQEMK</sequence>
<feature type="region of interest" description="Disordered" evidence="1">
    <location>
        <begin position="54"/>
        <end position="86"/>
    </location>
</feature>
<feature type="compositionally biased region" description="Basic and acidic residues" evidence="1">
    <location>
        <begin position="69"/>
        <end position="86"/>
    </location>
</feature>
<keyword evidence="4" id="KW-1185">Reference proteome</keyword>
<protein>
    <submittedName>
        <fullName evidence="3">Uncharacterized protein</fullName>
    </submittedName>
</protein>
<dbReference type="EMBL" id="ADAD01000005">
    <property type="protein sequence ID" value="EEY36157.1"/>
    <property type="molecule type" value="Genomic_DNA"/>
</dbReference>
<organism evidence="3 4">
    <name type="scientific">Pseudoleptotrichia goodfellowii F0264</name>
    <dbReference type="NCBI Taxonomy" id="596323"/>
    <lineage>
        <taxon>Bacteria</taxon>
        <taxon>Fusobacteriati</taxon>
        <taxon>Fusobacteriota</taxon>
        <taxon>Fusobacteriia</taxon>
        <taxon>Fusobacteriales</taxon>
        <taxon>Leptotrichiaceae</taxon>
        <taxon>Pseudoleptotrichia</taxon>
    </lineage>
</organism>
<feature type="non-terminal residue" evidence="3">
    <location>
        <position position="86"/>
    </location>
</feature>
<accession>D0GIC4</accession>
<name>D0GIC4_9FUSO</name>
<dbReference type="Proteomes" id="UP000004226">
    <property type="component" value="Unassembled WGS sequence"/>
</dbReference>
<evidence type="ECO:0000256" key="2">
    <source>
        <dbReference type="SAM" id="SignalP"/>
    </source>
</evidence>
<feature type="chain" id="PRO_5003007966" evidence="2">
    <location>
        <begin position="24"/>
        <end position="86"/>
    </location>
</feature>
<proteinExistence type="predicted"/>
<reference evidence="3 4" key="1">
    <citation type="submission" date="2009-10" db="EMBL/GenBank/DDBJ databases">
        <authorList>
            <person name="Harkins D.M."/>
            <person name="Madupu R."/>
            <person name="Durkin A.S."/>
            <person name="Torralba M."/>
            <person name="Methe B."/>
            <person name="Sutton G.G."/>
            <person name="Strausberg R.L."/>
            <person name="Nelson K.E."/>
        </authorList>
    </citation>
    <scope>NUCLEOTIDE SEQUENCE [LARGE SCALE GENOMIC DNA]</scope>
    <source>
        <strain evidence="3 4">F0264</strain>
    </source>
</reference>
<feature type="compositionally biased region" description="Low complexity" evidence="1">
    <location>
        <begin position="54"/>
        <end position="63"/>
    </location>
</feature>
<comment type="caution">
    <text evidence="3">The sequence shown here is derived from an EMBL/GenBank/DDBJ whole genome shotgun (WGS) entry which is preliminary data.</text>
</comment>